<keyword evidence="3" id="KW-1185">Reference proteome</keyword>
<protein>
    <submittedName>
        <fullName evidence="2">Uncharacterized protein</fullName>
    </submittedName>
</protein>
<evidence type="ECO:0000256" key="1">
    <source>
        <dbReference type="SAM" id="MobiDB-lite"/>
    </source>
</evidence>
<name>A0AAV7MLZ7_PLEWA</name>
<evidence type="ECO:0000313" key="3">
    <source>
        <dbReference type="Proteomes" id="UP001066276"/>
    </source>
</evidence>
<dbReference type="AlphaFoldDB" id="A0AAV7MLZ7"/>
<organism evidence="2 3">
    <name type="scientific">Pleurodeles waltl</name>
    <name type="common">Iberian ribbed newt</name>
    <dbReference type="NCBI Taxonomy" id="8319"/>
    <lineage>
        <taxon>Eukaryota</taxon>
        <taxon>Metazoa</taxon>
        <taxon>Chordata</taxon>
        <taxon>Craniata</taxon>
        <taxon>Vertebrata</taxon>
        <taxon>Euteleostomi</taxon>
        <taxon>Amphibia</taxon>
        <taxon>Batrachia</taxon>
        <taxon>Caudata</taxon>
        <taxon>Salamandroidea</taxon>
        <taxon>Salamandridae</taxon>
        <taxon>Pleurodelinae</taxon>
        <taxon>Pleurodeles</taxon>
    </lineage>
</organism>
<feature type="region of interest" description="Disordered" evidence="1">
    <location>
        <begin position="196"/>
        <end position="225"/>
    </location>
</feature>
<sequence>MVRSPRALLRHPHFSSVRKLQTGGDMVEKGTPEGPPAPREAPTSAHCPLLLWGDGCVLFICLGLAPSLRASLLRSSGPTELSPCPRLAQLPSSQMEKGPIGTLAGDVMIRGSGRRGHQGVTAAPGSRHKTVMASGLGATRARCSRSSPGLPRLCIDFSGAPAPRCSSKVALPARHRQNGCTPLGGEGRWCPRCAPARGPAQPPRGAKESGSHQTPWPEHAPSNGDLLNFTVKNNTRLGVTVATTLNTTYQMHFRVIAMGRADR</sequence>
<accession>A0AAV7MLZ7</accession>
<feature type="region of interest" description="Disordered" evidence="1">
    <location>
        <begin position="13"/>
        <end position="41"/>
    </location>
</feature>
<proteinExistence type="predicted"/>
<evidence type="ECO:0000313" key="2">
    <source>
        <dbReference type="EMBL" id="KAJ1104396.1"/>
    </source>
</evidence>
<reference evidence="2" key="1">
    <citation type="journal article" date="2022" name="bioRxiv">
        <title>Sequencing and chromosome-scale assembly of the giantPleurodeles waltlgenome.</title>
        <authorList>
            <person name="Brown T."/>
            <person name="Elewa A."/>
            <person name="Iarovenko S."/>
            <person name="Subramanian E."/>
            <person name="Araus A.J."/>
            <person name="Petzold A."/>
            <person name="Susuki M."/>
            <person name="Suzuki K.-i.T."/>
            <person name="Hayashi T."/>
            <person name="Toyoda A."/>
            <person name="Oliveira C."/>
            <person name="Osipova E."/>
            <person name="Leigh N.D."/>
            <person name="Simon A."/>
            <person name="Yun M.H."/>
        </authorList>
    </citation>
    <scope>NUCLEOTIDE SEQUENCE</scope>
    <source>
        <strain evidence="2">20211129_DDA</strain>
        <tissue evidence="2">Liver</tissue>
    </source>
</reference>
<dbReference type="EMBL" id="JANPWB010000013">
    <property type="protein sequence ID" value="KAJ1104396.1"/>
    <property type="molecule type" value="Genomic_DNA"/>
</dbReference>
<gene>
    <name evidence="2" type="ORF">NDU88_001808</name>
</gene>
<comment type="caution">
    <text evidence="2">The sequence shown here is derived from an EMBL/GenBank/DDBJ whole genome shotgun (WGS) entry which is preliminary data.</text>
</comment>
<dbReference type="Proteomes" id="UP001066276">
    <property type="component" value="Chromosome 9"/>
</dbReference>